<gene>
    <name evidence="1" type="ORF">FKW44_015798</name>
</gene>
<dbReference type="EMBL" id="CP045899">
    <property type="protein sequence ID" value="QQP41433.1"/>
    <property type="molecule type" value="Genomic_DNA"/>
</dbReference>
<evidence type="ECO:0000313" key="1">
    <source>
        <dbReference type="EMBL" id="QQP41433.1"/>
    </source>
</evidence>
<reference evidence="2" key="1">
    <citation type="submission" date="2021-01" db="EMBL/GenBank/DDBJ databases">
        <title>Caligus Genome Assembly.</title>
        <authorList>
            <person name="Gallardo-Escarate C."/>
        </authorList>
    </citation>
    <scope>NUCLEOTIDE SEQUENCE [LARGE SCALE GENOMIC DNA]</scope>
</reference>
<sequence>MTLLGASLDAKDGIISTSANSLRERPSLPQRGGRQAVALETWIFLLHDGGGGVRNPVGDFVFPIPRRPMRSTTP</sequence>
<evidence type="ECO:0000313" key="2">
    <source>
        <dbReference type="Proteomes" id="UP000595437"/>
    </source>
</evidence>
<dbReference type="AlphaFoldDB" id="A0A7T8H106"/>
<proteinExistence type="predicted"/>
<dbReference type="Proteomes" id="UP000595437">
    <property type="component" value="Chromosome 10"/>
</dbReference>
<organism evidence="1 2">
    <name type="scientific">Caligus rogercresseyi</name>
    <name type="common">Sea louse</name>
    <dbReference type="NCBI Taxonomy" id="217165"/>
    <lineage>
        <taxon>Eukaryota</taxon>
        <taxon>Metazoa</taxon>
        <taxon>Ecdysozoa</taxon>
        <taxon>Arthropoda</taxon>
        <taxon>Crustacea</taxon>
        <taxon>Multicrustacea</taxon>
        <taxon>Hexanauplia</taxon>
        <taxon>Copepoda</taxon>
        <taxon>Siphonostomatoida</taxon>
        <taxon>Caligidae</taxon>
        <taxon>Caligus</taxon>
    </lineage>
</organism>
<accession>A0A7T8H106</accession>
<protein>
    <submittedName>
        <fullName evidence="1">Uncharacterized protein</fullName>
    </submittedName>
</protein>
<keyword evidence="2" id="KW-1185">Reference proteome</keyword>
<name>A0A7T8H106_CALRO</name>